<sequence length="601" mass="68083">MTAHEFAEDLRQIIYTHDCQETLGRIELNLEFSNTDDELVGRILSFADSQPDFFSFGSIKLIFQNDRADLDILDLTSTGFQKSFEEEELPSKIRDFNRQIPYLLDEERYSDLAELLSNGPCDENYYFVFSVAADKEPFSKSLLGEYLSEWDESTIDVYLWVSPQSLQEWVRQEGVSDASHTFFDESYPVFIFLSKDTIAHDETLVFSTIDEADMIENINEKIDEYQSHMEWASEISSDTIPPMIFDSKEARSILTAPFLYSIVSTISDSYETTGNAISFEIESTKGVFTDRIDTQQDNYDISRLFRFSESFSQRGNKQVYRELWHQSIVEHCEDFTDLINKDQNICKYYNSLEEGAIQGNFEELSTAVQDAQIFIGGVTNTLSESTVNLTTEIQKVVAALFGVIATNAFLILIEGTVDTAAPFTVVAISGLLLFYFPTAQERINELSRVVREGKEDAELYSELASNVGAKELVDVSRFESRHESYIQFANDRVDWAKQRLEYAYHILCLSWIGIGTFSLFAYSALSVPFLVTIATLPVSIIISYRHNELDYYSSLHDCLPSSSTLVAISLTIGVLIAVTLPVVTAEPTVFGSISSLLLVLY</sequence>
<organism evidence="2 3">
    <name type="scientific">Natrinema pellirubrum (strain DSM 15624 / CIP 106293 / JCM 10476 / NCIMB 786 / 157)</name>
    <dbReference type="NCBI Taxonomy" id="797303"/>
    <lineage>
        <taxon>Archaea</taxon>
        <taxon>Methanobacteriati</taxon>
        <taxon>Methanobacteriota</taxon>
        <taxon>Stenosarchaea group</taxon>
        <taxon>Halobacteria</taxon>
        <taxon>Halobacteriales</taxon>
        <taxon>Natrialbaceae</taxon>
        <taxon>Natrinema</taxon>
    </lineage>
</organism>
<dbReference type="HOGENOM" id="CLU_453902_0_0_2"/>
<dbReference type="Proteomes" id="UP000010843">
    <property type="component" value="Chromosome"/>
</dbReference>
<evidence type="ECO:0000313" key="2">
    <source>
        <dbReference type="EMBL" id="AGB33432.1"/>
    </source>
</evidence>
<name>L0JS27_NATP1</name>
<dbReference type="OrthoDB" id="346045at2157"/>
<keyword evidence="1" id="KW-0812">Transmembrane</keyword>
<dbReference type="eggNOG" id="arCOG13013">
    <property type="taxonomic scope" value="Archaea"/>
</dbReference>
<feature type="transmembrane region" description="Helical" evidence="1">
    <location>
        <begin position="565"/>
        <end position="585"/>
    </location>
</feature>
<evidence type="ECO:0000313" key="3">
    <source>
        <dbReference type="Proteomes" id="UP000010843"/>
    </source>
</evidence>
<dbReference type="EMBL" id="CP003372">
    <property type="protein sequence ID" value="AGB33432.1"/>
    <property type="molecule type" value="Genomic_DNA"/>
</dbReference>
<dbReference type="RefSeq" id="WP_015299246.1">
    <property type="nucleotide sequence ID" value="NC_019962.1"/>
</dbReference>
<dbReference type="GeneID" id="43321562"/>
<keyword evidence="1" id="KW-0472">Membrane</keyword>
<dbReference type="AlphaFoldDB" id="L0JS27"/>
<accession>L0JS27</accession>
<gene>
    <name evidence="2" type="ordered locus">Natpe_3668</name>
</gene>
<feature type="transmembrane region" description="Helical" evidence="1">
    <location>
        <begin position="419"/>
        <end position="438"/>
    </location>
</feature>
<proteinExistence type="predicted"/>
<reference evidence="3" key="1">
    <citation type="submission" date="2012-02" db="EMBL/GenBank/DDBJ databases">
        <title>Complete sequence of chromosome of Natrinema pellirubrum DSM 15624.</title>
        <authorList>
            <person name="Lucas S."/>
            <person name="Han J."/>
            <person name="Lapidus A."/>
            <person name="Cheng J.-F."/>
            <person name="Goodwin L."/>
            <person name="Pitluck S."/>
            <person name="Peters L."/>
            <person name="Teshima H."/>
            <person name="Detter J.C."/>
            <person name="Han C."/>
            <person name="Tapia R."/>
            <person name="Land M."/>
            <person name="Hauser L."/>
            <person name="Kyrpides N."/>
            <person name="Ivanova N."/>
            <person name="Pagani I."/>
            <person name="Sproer C."/>
            <person name="Anderson I."/>
            <person name="Woyke T."/>
        </authorList>
    </citation>
    <scope>NUCLEOTIDE SEQUENCE [LARGE SCALE GENOMIC DNA]</scope>
    <source>
        <strain evidence="3">DSM 15624 / JCM 10476 / NCIMB 786</strain>
    </source>
</reference>
<keyword evidence="1" id="KW-1133">Transmembrane helix</keyword>
<evidence type="ECO:0000256" key="1">
    <source>
        <dbReference type="SAM" id="Phobius"/>
    </source>
</evidence>
<feature type="transmembrane region" description="Helical" evidence="1">
    <location>
        <begin position="527"/>
        <end position="544"/>
    </location>
</feature>
<feature type="transmembrane region" description="Helical" evidence="1">
    <location>
        <begin position="396"/>
        <end position="413"/>
    </location>
</feature>
<protein>
    <submittedName>
        <fullName evidence="2">Uncharacterized protein</fullName>
    </submittedName>
</protein>
<dbReference type="STRING" id="797303.Natpe_3668"/>
<dbReference type="KEGG" id="npe:Natpe_3668"/>